<organism evidence="3 4">
    <name type="scientific">Streptomyces finlayi</name>
    <dbReference type="NCBI Taxonomy" id="67296"/>
    <lineage>
        <taxon>Bacteria</taxon>
        <taxon>Bacillati</taxon>
        <taxon>Actinomycetota</taxon>
        <taxon>Actinomycetes</taxon>
        <taxon>Kitasatosporales</taxon>
        <taxon>Streptomycetaceae</taxon>
        <taxon>Streptomyces</taxon>
    </lineage>
</organism>
<keyword evidence="2" id="KW-0472">Membrane</keyword>
<reference evidence="3" key="2">
    <citation type="submission" date="2020-09" db="EMBL/GenBank/DDBJ databases">
        <authorList>
            <person name="Sun Q."/>
            <person name="Ohkuma M."/>
        </authorList>
    </citation>
    <scope>NUCLEOTIDE SEQUENCE</scope>
    <source>
        <strain evidence="3">JCM 4637</strain>
    </source>
</reference>
<dbReference type="AlphaFoldDB" id="A0A919C6S1"/>
<feature type="compositionally biased region" description="Pro residues" evidence="1">
    <location>
        <begin position="1"/>
        <end position="19"/>
    </location>
</feature>
<gene>
    <name evidence="3" type="ORF">GCM10010334_00220</name>
</gene>
<feature type="region of interest" description="Disordered" evidence="1">
    <location>
        <begin position="1"/>
        <end position="27"/>
    </location>
</feature>
<feature type="transmembrane region" description="Helical" evidence="2">
    <location>
        <begin position="294"/>
        <end position="313"/>
    </location>
</feature>
<comment type="caution">
    <text evidence="3">The sequence shown here is derived from an EMBL/GenBank/DDBJ whole genome shotgun (WGS) entry which is preliminary data.</text>
</comment>
<protein>
    <recommendedName>
        <fullName evidence="5">Zf-HC2 domain-containing protein</fullName>
    </recommendedName>
</protein>
<proteinExistence type="predicted"/>
<feature type="compositionally biased region" description="Low complexity" evidence="1">
    <location>
        <begin position="84"/>
        <end position="95"/>
    </location>
</feature>
<evidence type="ECO:0000313" key="4">
    <source>
        <dbReference type="Proteomes" id="UP000638353"/>
    </source>
</evidence>
<dbReference type="EMBL" id="BMVC01000001">
    <property type="protein sequence ID" value="GHC76531.1"/>
    <property type="molecule type" value="Genomic_DNA"/>
</dbReference>
<sequence length="320" mass="32412">MNTHGTPPPPPSWHVPPDPAARYAAGTAPEPDAWSLEKHVEACGTCAGRVSEAVRAGAAGPELALGRAELLRLVESLPGRADPTGMARAAGTTGAPVSTARAPRAPAKAGSPAAQRRLRTHRLLWALGPALRLGWVVGVLLVALGAVLLAYGAGQAVARPLLLAVAPVVPVAGVAASYGRHTDPLHELHASMPGGNLRLLLRRTACALGLSMPVLTAAGAVLPAAEGVPGAAAWLLPGLALALGALALGSWIGCRRASAVVGGGWALAVTAPALGEEGLPLHITPYIDAFAPQASWAAAAVVCAGLLTVRRTFFDRMERA</sequence>
<feature type="transmembrane region" description="Helical" evidence="2">
    <location>
        <begin position="123"/>
        <end position="151"/>
    </location>
</feature>
<name>A0A919C6S1_9ACTN</name>
<feature type="transmembrane region" description="Helical" evidence="2">
    <location>
        <begin position="257"/>
        <end position="274"/>
    </location>
</feature>
<feature type="transmembrane region" description="Helical" evidence="2">
    <location>
        <begin position="157"/>
        <end position="179"/>
    </location>
</feature>
<accession>A0A919C6S1</accession>
<dbReference type="Proteomes" id="UP000638353">
    <property type="component" value="Unassembled WGS sequence"/>
</dbReference>
<evidence type="ECO:0000313" key="3">
    <source>
        <dbReference type="EMBL" id="GHC76531.1"/>
    </source>
</evidence>
<reference evidence="3" key="1">
    <citation type="journal article" date="2014" name="Int. J. Syst. Evol. Microbiol.">
        <title>Complete genome sequence of Corynebacterium casei LMG S-19264T (=DSM 44701T), isolated from a smear-ripened cheese.</title>
        <authorList>
            <consortium name="US DOE Joint Genome Institute (JGI-PGF)"/>
            <person name="Walter F."/>
            <person name="Albersmeier A."/>
            <person name="Kalinowski J."/>
            <person name="Ruckert C."/>
        </authorList>
    </citation>
    <scope>NUCLEOTIDE SEQUENCE</scope>
    <source>
        <strain evidence="3">JCM 4637</strain>
    </source>
</reference>
<dbReference type="RefSeq" id="WP_189820591.1">
    <property type="nucleotide sequence ID" value="NZ_BMVC01000001.1"/>
</dbReference>
<keyword evidence="2" id="KW-1133">Transmembrane helix</keyword>
<feature type="transmembrane region" description="Helical" evidence="2">
    <location>
        <begin position="231"/>
        <end position="250"/>
    </location>
</feature>
<feature type="region of interest" description="Disordered" evidence="1">
    <location>
        <begin position="82"/>
        <end position="113"/>
    </location>
</feature>
<evidence type="ECO:0000256" key="2">
    <source>
        <dbReference type="SAM" id="Phobius"/>
    </source>
</evidence>
<evidence type="ECO:0008006" key="5">
    <source>
        <dbReference type="Google" id="ProtNLM"/>
    </source>
</evidence>
<keyword evidence="2" id="KW-0812">Transmembrane</keyword>
<evidence type="ECO:0000256" key="1">
    <source>
        <dbReference type="SAM" id="MobiDB-lite"/>
    </source>
</evidence>
<feature type="transmembrane region" description="Helical" evidence="2">
    <location>
        <begin position="200"/>
        <end position="225"/>
    </location>
</feature>